<dbReference type="AlphaFoldDB" id="A0A812Z042"/>
<dbReference type="Proteomes" id="UP000601435">
    <property type="component" value="Unassembled WGS sequence"/>
</dbReference>
<organism evidence="1 2">
    <name type="scientific">Symbiodinium necroappetens</name>
    <dbReference type="NCBI Taxonomy" id="1628268"/>
    <lineage>
        <taxon>Eukaryota</taxon>
        <taxon>Sar</taxon>
        <taxon>Alveolata</taxon>
        <taxon>Dinophyceae</taxon>
        <taxon>Suessiales</taxon>
        <taxon>Symbiodiniaceae</taxon>
        <taxon>Symbiodinium</taxon>
    </lineage>
</organism>
<name>A0A812Z042_9DINO</name>
<evidence type="ECO:0000313" key="1">
    <source>
        <dbReference type="EMBL" id="CAE7804058.1"/>
    </source>
</evidence>
<protein>
    <submittedName>
        <fullName evidence="1">Uncharacterized protein</fullName>
    </submittedName>
</protein>
<reference evidence="1" key="1">
    <citation type="submission" date="2021-02" db="EMBL/GenBank/DDBJ databases">
        <authorList>
            <person name="Dougan E. K."/>
            <person name="Rhodes N."/>
            <person name="Thang M."/>
            <person name="Chan C."/>
        </authorList>
    </citation>
    <scope>NUCLEOTIDE SEQUENCE</scope>
</reference>
<sequence>VAFAWAPPAKRSSPVLPIAGSIPGTVPVGRQPPKPKAARDTWLRVVKAKPPVVPAKSPVFMKPTQKFP</sequence>
<feature type="non-terminal residue" evidence="1">
    <location>
        <position position="1"/>
    </location>
</feature>
<proteinExistence type="predicted"/>
<keyword evidence="2" id="KW-1185">Reference proteome</keyword>
<dbReference type="EMBL" id="CAJNJA010044723">
    <property type="protein sequence ID" value="CAE7804058.1"/>
    <property type="molecule type" value="Genomic_DNA"/>
</dbReference>
<evidence type="ECO:0000313" key="2">
    <source>
        <dbReference type="Proteomes" id="UP000601435"/>
    </source>
</evidence>
<feature type="non-terminal residue" evidence="1">
    <location>
        <position position="68"/>
    </location>
</feature>
<accession>A0A812Z042</accession>
<comment type="caution">
    <text evidence="1">The sequence shown here is derived from an EMBL/GenBank/DDBJ whole genome shotgun (WGS) entry which is preliminary data.</text>
</comment>
<gene>
    <name evidence="1" type="ORF">SNEC2469_LOCUS23764</name>
</gene>
<dbReference type="OrthoDB" id="440471at2759"/>